<feature type="domain" description="Transcription regulator PadR N-terminal" evidence="2">
    <location>
        <begin position="24"/>
        <end position="92"/>
    </location>
</feature>
<dbReference type="Pfam" id="PF03551">
    <property type="entry name" value="PadR"/>
    <property type="match status" value="1"/>
</dbReference>
<feature type="region of interest" description="Disordered" evidence="1">
    <location>
        <begin position="112"/>
        <end position="150"/>
    </location>
</feature>
<evidence type="ECO:0000313" key="3">
    <source>
        <dbReference type="EMBL" id="MWB99125.1"/>
    </source>
</evidence>
<protein>
    <submittedName>
        <fullName evidence="3">PadR family transcriptional regulator</fullName>
    </submittedName>
</protein>
<dbReference type="Gene3D" id="1.10.10.10">
    <property type="entry name" value="Winged helix-like DNA-binding domain superfamily/Winged helix DNA-binding domain"/>
    <property type="match status" value="1"/>
</dbReference>
<organism evidence="3 4">
    <name type="scientific">Agromyces seonyuensis</name>
    <dbReference type="NCBI Taxonomy" id="2662446"/>
    <lineage>
        <taxon>Bacteria</taxon>
        <taxon>Bacillati</taxon>
        <taxon>Actinomycetota</taxon>
        <taxon>Actinomycetes</taxon>
        <taxon>Micrococcales</taxon>
        <taxon>Microbacteriaceae</taxon>
        <taxon>Agromyces</taxon>
    </lineage>
</organism>
<sequence length="150" mass="16390">MNEPLPDDTVAGHLQELRRGTVVLACLARLERPDYGYALLESLDAAGILVDANTLYPLLRRLEKQRLLTSEWNTDEARPRKFYRTSAAGAELAERLLAEWRRLDDAVTALAAAETASSQAADQAADSAEPASDTAPADPESVDPAERTER</sequence>
<dbReference type="EMBL" id="WSTA01000048">
    <property type="protein sequence ID" value="MWB99125.1"/>
    <property type="molecule type" value="Genomic_DNA"/>
</dbReference>
<name>A0A6I4P2X4_9MICO</name>
<dbReference type="InterPro" id="IPR036388">
    <property type="entry name" value="WH-like_DNA-bd_sf"/>
</dbReference>
<gene>
    <name evidence="3" type="ORF">GB864_11280</name>
</gene>
<accession>A0A6I4P2X4</accession>
<feature type="compositionally biased region" description="Low complexity" evidence="1">
    <location>
        <begin position="112"/>
        <end position="133"/>
    </location>
</feature>
<dbReference type="InterPro" id="IPR036390">
    <property type="entry name" value="WH_DNA-bd_sf"/>
</dbReference>
<evidence type="ECO:0000256" key="1">
    <source>
        <dbReference type="SAM" id="MobiDB-lite"/>
    </source>
</evidence>
<dbReference type="SUPFAM" id="SSF46785">
    <property type="entry name" value="Winged helix' DNA-binding domain"/>
    <property type="match status" value="1"/>
</dbReference>
<dbReference type="InterPro" id="IPR052509">
    <property type="entry name" value="Metal_resp_DNA-bind_regulator"/>
</dbReference>
<evidence type="ECO:0000259" key="2">
    <source>
        <dbReference type="Pfam" id="PF03551"/>
    </source>
</evidence>
<dbReference type="AlphaFoldDB" id="A0A6I4P2X4"/>
<dbReference type="InterPro" id="IPR005149">
    <property type="entry name" value="Tscrpt_reg_PadR_N"/>
</dbReference>
<comment type="caution">
    <text evidence="3">The sequence shown here is derived from an EMBL/GenBank/DDBJ whole genome shotgun (WGS) entry which is preliminary data.</text>
</comment>
<dbReference type="PANTHER" id="PTHR33169:SF14">
    <property type="entry name" value="TRANSCRIPTIONAL REGULATOR RV3488"/>
    <property type="match status" value="1"/>
</dbReference>
<dbReference type="Proteomes" id="UP000438182">
    <property type="component" value="Unassembled WGS sequence"/>
</dbReference>
<reference evidence="3 4" key="1">
    <citation type="submission" date="2019-12" db="EMBL/GenBank/DDBJ databases">
        <authorList>
            <person name="Kim Y.S."/>
        </authorList>
    </citation>
    <scope>NUCLEOTIDE SEQUENCE [LARGE SCALE GENOMIC DNA]</scope>
    <source>
        <strain evidence="3 4">MMS17-SY077</strain>
    </source>
</reference>
<keyword evidence="4" id="KW-1185">Reference proteome</keyword>
<proteinExistence type="predicted"/>
<dbReference type="PANTHER" id="PTHR33169">
    <property type="entry name" value="PADR-FAMILY TRANSCRIPTIONAL REGULATOR"/>
    <property type="match status" value="1"/>
</dbReference>
<evidence type="ECO:0000313" key="4">
    <source>
        <dbReference type="Proteomes" id="UP000438182"/>
    </source>
</evidence>